<evidence type="ECO:0000313" key="1">
    <source>
        <dbReference type="EMBL" id="OUM72448.1"/>
    </source>
</evidence>
<reference evidence="1 2" key="1">
    <citation type="journal article" date="2017" name="Syst. Appl. Microbiol.">
        <title>Pseudomonas caspiana sp. nov., a citrus pathogen in the Pseudomonas syringae phylogenetic group.</title>
        <authorList>
            <person name="Busquets A."/>
            <person name="Gomila M."/>
            <person name="Beiki F."/>
            <person name="Mulet M."/>
            <person name="Rahimian H."/>
            <person name="Garcia-Valdes E."/>
            <person name="Lalucat J."/>
        </authorList>
    </citation>
    <scope>NUCLEOTIDE SEQUENCE [LARGE SCALE GENOMIC DNA]</scope>
    <source>
        <strain evidence="1 2">FBF102</strain>
    </source>
</reference>
<dbReference type="RefSeq" id="WP_087270533.1">
    <property type="nucleotide sequence ID" value="NZ_JBJGBV010000004.1"/>
</dbReference>
<dbReference type="Proteomes" id="UP000195440">
    <property type="component" value="Unassembled WGS sequence"/>
</dbReference>
<dbReference type="OrthoDB" id="7069304at2"/>
<protein>
    <recommendedName>
        <fullName evidence="3">Apea-like HEPN domain-containing protein</fullName>
    </recommendedName>
</protein>
<accession>A0A1Y3NXZ5</accession>
<organism evidence="1 2">
    <name type="scientific">Pseudomonas caspiana</name>
    <dbReference type="NCBI Taxonomy" id="1451454"/>
    <lineage>
        <taxon>Bacteria</taxon>
        <taxon>Pseudomonadati</taxon>
        <taxon>Pseudomonadota</taxon>
        <taxon>Gammaproteobacteria</taxon>
        <taxon>Pseudomonadales</taxon>
        <taxon>Pseudomonadaceae</taxon>
        <taxon>Pseudomonas</taxon>
    </lineage>
</organism>
<evidence type="ECO:0008006" key="3">
    <source>
        <dbReference type="Google" id="ProtNLM"/>
    </source>
</evidence>
<proteinExistence type="predicted"/>
<dbReference type="AlphaFoldDB" id="A0A1Y3NXZ5"/>
<name>A0A1Y3NXZ5_9PSED</name>
<gene>
    <name evidence="1" type="ORF">AUC60_17895</name>
</gene>
<comment type="caution">
    <text evidence="1">The sequence shown here is derived from an EMBL/GenBank/DDBJ whole genome shotgun (WGS) entry which is preliminary data.</text>
</comment>
<keyword evidence="2" id="KW-1185">Reference proteome</keyword>
<dbReference type="EMBL" id="LOHF01000016">
    <property type="protein sequence ID" value="OUM72448.1"/>
    <property type="molecule type" value="Genomic_DNA"/>
</dbReference>
<evidence type="ECO:0000313" key="2">
    <source>
        <dbReference type="Proteomes" id="UP000195440"/>
    </source>
</evidence>
<sequence>MELKGISKNITDIQKMYNDAGGVFNVEWVDEKLVVNGYVALPVFELDCSVSTDDDIDIVNDCGKLLGVLCPVGLLGASSPIKELGINRLNVLIHDMDDEQFGLQKSHSFKSHYLLVNKEFVSQYMVDFYDTAPIWGGFSHKRKRASYTRSILKIELPSKIFVPTTRHEADLEKAISSSNGFDRFLKYYHQLELLFDVVFVSKIRSLSRESIEGFGSVIKEYQKNELDSLKRVFKDYVIDISELLSIMGNCSPYTDVMEEIFQDHTKEGNPAVVNKVSRWADLVVFLQGVDHSAAEAKSLKLISHATDDMLRKFILELSAYWIYRVRCSVAHNRIGEFIFSDSHEEFVVEVGEAMIKEVLKQLFTNSALEAILKS</sequence>